<keyword evidence="5" id="KW-0503">Monooxygenase</keyword>
<feature type="domain" description="FAD-binding" evidence="7">
    <location>
        <begin position="151"/>
        <end position="344"/>
    </location>
</feature>
<feature type="signal peptide" evidence="6">
    <location>
        <begin position="1"/>
        <end position="19"/>
    </location>
</feature>
<comment type="caution">
    <text evidence="8">The sequence shown here is derived from an EMBL/GenBank/DDBJ whole genome shotgun (WGS) entry which is preliminary data.</text>
</comment>
<keyword evidence="2" id="KW-0285">Flavoprotein</keyword>
<organism evidence="8 9">
    <name type="scientific">Aspergillus granulosus</name>
    <dbReference type="NCBI Taxonomy" id="176169"/>
    <lineage>
        <taxon>Eukaryota</taxon>
        <taxon>Fungi</taxon>
        <taxon>Dikarya</taxon>
        <taxon>Ascomycota</taxon>
        <taxon>Pezizomycotina</taxon>
        <taxon>Eurotiomycetes</taxon>
        <taxon>Eurotiomycetidae</taxon>
        <taxon>Eurotiales</taxon>
        <taxon>Aspergillaceae</taxon>
        <taxon>Aspergillus</taxon>
        <taxon>Aspergillus subgen. Nidulantes</taxon>
    </lineage>
</organism>
<evidence type="ECO:0000256" key="3">
    <source>
        <dbReference type="ARBA" id="ARBA00022827"/>
    </source>
</evidence>
<evidence type="ECO:0000256" key="6">
    <source>
        <dbReference type="SAM" id="SignalP"/>
    </source>
</evidence>
<evidence type="ECO:0000256" key="4">
    <source>
        <dbReference type="ARBA" id="ARBA00023002"/>
    </source>
</evidence>
<dbReference type="Pfam" id="PF01494">
    <property type="entry name" value="FAD_binding_3"/>
    <property type="match status" value="1"/>
</dbReference>
<feature type="chain" id="PRO_5045363992" description="FAD-binding domain-containing protein" evidence="6">
    <location>
        <begin position="20"/>
        <end position="400"/>
    </location>
</feature>
<evidence type="ECO:0000256" key="5">
    <source>
        <dbReference type="ARBA" id="ARBA00023033"/>
    </source>
</evidence>
<dbReference type="Proteomes" id="UP001610334">
    <property type="component" value="Unassembled WGS sequence"/>
</dbReference>
<dbReference type="PANTHER" id="PTHR47178">
    <property type="entry name" value="MONOOXYGENASE, FAD-BINDING"/>
    <property type="match status" value="1"/>
</dbReference>
<dbReference type="InterPro" id="IPR036188">
    <property type="entry name" value="FAD/NAD-bd_sf"/>
</dbReference>
<dbReference type="Pfam" id="PF13450">
    <property type="entry name" value="NAD_binding_8"/>
    <property type="match status" value="1"/>
</dbReference>
<dbReference type="PRINTS" id="PR00420">
    <property type="entry name" value="RNGMNOXGNASE"/>
</dbReference>
<keyword evidence="6" id="KW-0732">Signal</keyword>
<keyword evidence="9" id="KW-1185">Reference proteome</keyword>
<evidence type="ECO:0000256" key="2">
    <source>
        <dbReference type="ARBA" id="ARBA00022630"/>
    </source>
</evidence>
<evidence type="ECO:0000259" key="7">
    <source>
        <dbReference type="Pfam" id="PF01494"/>
    </source>
</evidence>
<reference evidence="8 9" key="1">
    <citation type="submission" date="2024-07" db="EMBL/GenBank/DDBJ databases">
        <title>Section-level genome sequencing and comparative genomics of Aspergillus sections Usti and Cavernicolus.</title>
        <authorList>
            <consortium name="Lawrence Berkeley National Laboratory"/>
            <person name="Nybo J.L."/>
            <person name="Vesth T.C."/>
            <person name="Theobald S."/>
            <person name="Frisvad J.C."/>
            <person name="Larsen T.O."/>
            <person name="Kjaerboelling I."/>
            <person name="Rothschild-Mancinelli K."/>
            <person name="Lyhne E.K."/>
            <person name="Kogle M.E."/>
            <person name="Barry K."/>
            <person name="Clum A."/>
            <person name="Na H."/>
            <person name="Ledsgaard L."/>
            <person name="Lin J."/>
            <person name="Lipzen A."/>
            <person name="Kuo A."/>
            <person name="Riley R."/>
            <person name="Mondo S."/>
            <person name="Labutti K."/>
            <person name="Haridas S."/>
            <person name="Pangalinan J."/>
            <person name="Salamov A.A."/>
            <person name="Simmons B.A."/>
            <person name="Magnuson J.K."/>
            <person name="Chen J."/>
            <person name="Drula E."/>
            <person name="Henrissat B."/>
            <person name="Wiebenga A."/>
            <person name="Lubbers R.J."/>
            <person name="Gomes A.C."/>
            <person name="Makela M.R."/>
            <person name="Stajich J."/>
            <person name="Grigoriev I.V."/>
            <person name="Mortensen U.H."/>
            <person name="De Vries R.P."/>
            <person name="Baker S.E."/>
            <person name="Andersen M.R."/>
        </authorList>
    </citation>
    <scope>NUCLEOTIDE SEQUENCE [LARGE SCALE GENOMIC DNA]</scope>
    <source>
        <strain evidence="8 9">CBS 588.65</strain>
    </source>
</reference>
<evidence type="ECO:0000313" key="8">
    <source>
        <dbReference type="EMBL" id="KAL2818674.1"/>
    </source>
</evidence>
<gene>
    <name evidence="8" type="ORF">BJX63DRAFT_429173</name>
</gene>
<evidence type="ECO:0000313" key="9">
    <source>
        <dbReference type="Proteomes" id="UP001610334"/>
    </source>
</evidence>
<evidence type="ECO:0000256" key="1">
    <source>
        <dbReference type="ARBA" id="ARBA00001974"/>
    </source>
</evidence>
<keyword evidence="3" id="KW-0274">FAD</keyword>
<dbReference type="EMBL" id="JBFXLT010000013">
    <property type="protein sequence ID" value="KAL2818674.1"/>
    <property type="molecule type" value="Genomic_DNA"/>
</dbReference>
<dbReference type="Gene3D" id="3.50.50.60">
    <property type="entry name" value="FAD/NAD(P)-binding domain"/>
    <property type="match status" value="1"/>
</dbReference>
<name>A0ABR4HT72_9EURO</name>
<accession>A0ABR4HT72</accession>
<comment type="cofactor">
    <cofactor evidence="1">
        <name>FAD</name>
        <dbReference type="ChEBI" id="CHEBI:57692"/>
    </cofactor>
</comment>
<dbReference type="PANTHER" id="PTHR47178:SF2">
    <property type="entry name" value="FAD-BINDING DOMAIN-CONTAINING PROTEIN"/>
    <property type="match status" value="1"/>
</dbReference>
<dbReference type="InterPro" id="IPR002938">
    <property type="entry name" value="FAD-bd"/>
</dbReference>
<dbReference type="SUPFAM" id="SSF51905">
    <property type="entry name" value="FAD/NAD(P)-binding domain"/>
    <property type="match status" value="1"/>
</dbReference>
<protein>
    <recommendedName>
        <fullName evidence="7">FAD-binding domain-containing protein</fullName>
    </recommendedName>
</protein>
<sequence>MTFPHVLIIGSGITGLSLAQSLKKAGISYEIFEKNSAETFDTRPRDWGITLHWGSSLLHSCLPKEIVGNVRSAQVNQTIEYTESEAVTVINTATGECLKSIPLGSAGRFSHRKLLTLLKAGVGIQYAKQVNNIIPCTTGSGVSIAFTDGSQAHGDLVVGADGRHSLVREFLLGKDIASQLFQPLGIVMHNFVAQYDAPQAQFIMSRLHRFLDMGVNPNGIFFALVPLDIQDLEALQTAKFQIFISYVSENSKGSTNTDILEDLKAKTHDFVEPFRSAIAWLKPSHILNTGQVYGMDARSWNNHAGRVTLAGDSAHPFPSHRGQALNHALQDVYNITKACVEASRTGNLVDTITQYDGELVNRTKAEMQLSVRQSKMMHDWDTLMQSPLMTIGAKRVSPSA</sequence>
<proteinExistence type="predicted"/>
<keyword evidence="4" id="KW-0560">Oxidoreductase</keyword>